<dbReference type="AlphaFoldDB" id="A0A136IPG1"/>
<protein>
    <recommendedName>
        <fullName evidence="1">Protein NO VEIN C-terminal domain-containing protein</fullName>
    </recommendedName>
</protein>
<evidence type="ECO:0000259" key="1">
    <source>
        <dbReference type="Pfam" id="PF13020"/>
    </source>
</evidence>
<sequence>MEMRRSIGYRGEKVVFDFLSQHLHGVTYHNWTSRLRSHEASTGFPPFREGEGRHADFTYHDFTLSMRDLLTRVGAPLDPAWSRGTTYHVEVKTTTRSHAVPFGISDNQVKMMHSYRHGSSDAYILLLVYHVDDPGRRGIEIFSRPWELQRQRAVLFEPPVNCPSRAINALQRRAADALKDGGRTRSRHRRRQKTAMVYKRPGYVGCLVDLSARQQQQAAAVEEEEEEKESPDIIEIGLAEFLINTQLARVASGSSPAKRPHRSCWKLLSW</sequence>
<evidence type="ECO:0000313" key="2">
    <source>
        <dbReference type="EMBL" id="KXJ86825.1"/>
    </source>
</evidence>
<dbReference type="InterPro" id="IPR024975">
    <property type="entry name" value="NOV_C"/>
</dbReference>
<gene>
    <name evidence="2" type="ORF">Micbo1qcDRAFT_179461</name>
</gene>
<name>A0A136IPG1_9PEZI</name>
<proteinExistence type="predicted"/>
<keyword evidence="3" id="KW-1185">Reference proteome</keyword>
<evidence type="ECO:0000313" key="3">
    <source>
        <dbReference type="Proteomes" id="UP000070501"/>
    </source>
</evidence>
<dbReference type="EMBL" id="KQ964265">
    <property type="protein sequence ID" value="KXJ86825.1"/>
    <property type="molecule type" value="Genomic_DNA"/>
</dbReference>
<dbReference type="InParanoid" id="A0A136IPG1"/>
<dbReference type="Proteomes" id="UP000070501">
    <property type="component" value="Unassembled WGS sequence"/>
</dbReference>
<dbReference type="OrthoDB" id="4590557at2759"/>
<accession>A0A136IPG1</accession>
<feature type="domain" description="Protein NO VEIN C-terminal" evidence="1">
    <location>
        <begin position="82"/>
        <end position="133"/>
    </location>
</feature>
<organism evidence="2 3">
    <name type="scientific">Microdochium bolleyi</name>
    <dbReference type="NCBI Taxonomy" id="196109"/>
    <lineage>
        <taxon>Eukaryota</taxon>
        <taxon>Fungi</taxon>
        <taxon>Dikarya</taxon>
        <taxon>Ascomycota</taxon>
        <taxon>Pezizomycotina</taxon>
        <taxon>Sordariomycetes</taxon>
        <taxon>Xylariomycetidae</taxon>
        <taxon>Xylariales</taxon>
        <taxon>Microdochiaceae</taxon>
        <taxon>Microdochium</taxon>
    </lineage>
</organism>
<dbReference type="Pfam" id="PF13020">
    <property type="entry name" value="NOV_C"/>
    <property type="match status" value="1"/>
</dbReference>
<reference evidence="3" key="1">
    <citation type="submission" date="2016-02" db="EMBL/GenBank/DDBJ databases">
        <title>Draft genome sequence of Microdochium bolleyi, a fungal endophyte of beachgrass.</title>
        <authorList>
            <consortium name="DOE Joint Genome Institute"/>
            <person name="David A.S."/>
            <person name="May G."/>
            <person name="Haridas S."/>
            <person name="Lim J."/>
            <person name="Wang M."/>
            <person name="Labutti K."/>
            <person name="Lipzen A."/>
            <person name="Barry K."/>
            <person name="Grigoriev I.V."/>
        </authorList>
    </citation>
    <scope>NUCLEOTIDE SEQUENCE [LARGE SCALE GENOMIC DNA]</scope>
    <source>
        <strain evidence="3">J235TASD1</strain>
    </source>
</reference>